<dbReference type="EMBL" id="MCFI01000015">
    <property type="protein sequence ID" value="ORY79390.1"/>
    <property type="molecule type" value="Genomic_DNA"/>
</dbReference>
<dbReference type="GeneID" id="63788012"/>
<reference evidence="2 3" key="1">
    <citation type="submission" date="2016-07" db="EMBL/GenBank/DDBJ databases">
        <title>Pervasive Adenine N6-methylation of Active Genes in Fungi.</title>
        <authorList>
            <consortium name="DOE Joint Genome Institute"/>
            <person name="Mondo S.J."/>
            <person name="Dannebaum R.O."/>
            <person name="Kuo R.C."/>
            <person name="Labutti K."/>
            <person name="Haridas S."/>
            <person name="Kuo A."/>
            <person name="Salamov A."/>
            <person name="Ahrendt S.R."/>
            <person name="Lipzen A."/>
            <person name="Sullivan W."/>
            <person name="Andreopoulos W.B."/>
            <person name="Clum A."/>
            <person name="Lindquist E."/>
            <person name="Daum C."/>
            <person name="Ramamoorthy G.K."/>
            <person name="Gryganskyi A."/>
            <person name="Culley D."/>
            <person name="Magnuson J.K."/>
            <person name="James T.Y."/>
            <person name="O'Malley M.A."/>
            <person name="Stajich J.E."/>
            <person name="Spatafora J.W."/>
            <person name="Visel A."/>
            <person name="Grigoriev I.V."/>
        </authorList>
    </citation>
    <scope>NUCLEOTIDE SEQUENCE [LARGE SCALE GENOMIC DNA]</scope>
    <source>
        <strain evidence="2 3">12-1054</strain>
    </source>
</reference>
<feature type="region of interest" description="Disordered" evidence="1">
    <location>
        <begin position="1"/>
        <end position="23"/>
    </location>
</feature>
<gene>
    <name evidence="2" type="ORF">BCR37DRAFT_394127</name>
</gene>
<sequence>MPKIKKDNARGVTATSSKNKKARPETCEDFIDLASDLEESGDRWVQQPDKSHRFYLQAAEAYDTAVNLDSANADAAYNAARLPLVMAQNCALLATQQIELLERAADAHRSFLSRWTNHVDAKFNLATVLLLSIELVTTHEVLVAMRNDDVIEKNLLQAMELLESCREVQTAELAKMAEDDETAPANAPDAAMDETEEAQDVNYITPDILLDTLIAMADAYSNMLDASIAVQHLETTRQYILTQVGPQAEAILPRCADPNEAASRWQDVQRSVQLSELSCAHEHGSLSLMDWKSSLEEIIANGPATLEAACSYSDACIDLAKAMQAEVTDEATLQEVWKVYTAGAAAQLSAAVQLATAAQSRRPDVWVSRADIELLRSNIGSKTSLKNQQVLRTNAKVYYKRAVAECLPKHIRTQREAALKLAVVSAELGDVADHL</sequence>
<dbReference type="OMA" id="RTRIWIS"/>
<accession>A0A1Y2F658</accession>
<dbReference type="AlphaFoldDB" id="A0A1Y2F658"/>
<proteinExistence type="predicted"/>
<dbReference type="Proteomes" id="UP000193685">
    <property type="component" value="Unassembled WGS sequence"/>
</dbReference>
<comment type="caution">
    <text evidence="2">The sequence shown here is derived from an EMBL/GenBank/DDBJ whole genome shotgun (WGS) entry which is preliminary data.</text>
</comment>
<evidence type="ECO:0000256" key="1">
    <source>
        <dbReference type="SAM" id="MobiDB-lite"/>
    </source>
</evidence>
<keyword evidence="3" id="KW-1185">Reference proteome</keyword>
<organism evidence="2 3">
    <name type="scientific">Protomyces lactucae-debilis</name>
    <dbReference type="NCBI Taxonomy" id="2754530"/>
    <lineage>
        <taxon>Eukaryota</taxon>
        <taxon>Fungi</taxon>
        <taxon>Dikarya</taxon>
        <taxon>Ascomycota</taxon>
        <taxon>Taphrinomycotina</taxon>
        <taxon>Taphrinomycetes</taxon>
        <taxon>Taphrinales</taxon>
        <taxon>Protomycetaceae</taxon>
        <taxon>Protomyces</taxon>
    </lineage>
</organism>
<dbReference type="OrthoDB" id="5328412at2759"/>
<dbReference type="RefSeq" id="XP_040723761.1">
    <property type="nucleotide sequence ID" value="XM_040871413.1"/>
</dbReference>
<evidence type="ECO:0000313" key="2">
    <source>
        <dbReference type="EMBL" id="ORY79390.1"/>
    </source>
</evidence>
<evidence type="ECO:0000313" key="3">
    <source>
        <dbReference type="Proteomes" id="UP000193685"/>
    </source>
</evidence>
<protein>
    <submittedName>
        <fullName evidence="2">Uncharacterized protein</fullName>
    </submittedName>
</protein>
<name>A0A1Y2F658_PROLT</name>